<dbReference type="PROSITE" id="PS51781">
    <property type="entry name" value="SH3B"/>
    <property type="match status" value="1"/>
</dbReference>
<proteinExistence type="predicted"/>
<dbReference type="InterPro" id="IPR013229">
    <property type="entry name" value="PEGA"/>
</dbReference>
<dbReference type="PANTHER" id="PTHR34408">
    <property type="entry name" value="FAMILY PROTEIN, PUTATIVE-RELATED"/>
    <property type="match status" value="1"/>
</dbReference>
<protein>
    <submittedName>
        <fullName evidence="2">N-acetylmuramoyl-L-alanine amidase</fullName>
    </submittedName>
</protein>
<dbReference type="Proteomes" id="UP000034531">
    <property type="component" value="Unassembled WGS sequence"/>
</dbReference>
<sequence>MPALASITKHQSQVVKKILLIIYLLLLTILLSGCSTVSFNKPAALQVTSTPQASVFLDGKHLGKTPFYSDQITAGSHSIKISASQTSYVDKITLTSGTLTVINRELADNFMAQSGENLWLEPGLTGTLIISRPSDAYITIDGKSYGKTAKLVQDLEDGDHKVQLTADGFIPREFAIKTSSKYRLIADVTIASQIAKGQVAPNTPLTLPQTKKIEITKTPQGFLRVRKDASLTSDEIGRVSTGDQLEVIQETGEWVKVIFEGKQGWISKTYTKEIGN</sequence>
<reference evidence="2 3" key="1">
    <citation type="journal article" date="2015" name="Nature">
        <title>rRNA introns, odd ribosomes, and small enigmatic genomes across a large radiation of phyla.</title>
        <authorList>
            <person name="Brown C.T."/>
            <person name="Hug L.A."/>
            <person name="Thomas B.C."/>
            <person name="Sharon I."/>
            <person name="Castelle C.J."/>
            <person name="Singh A."/>
            <person name="Wilkins M.J."/>
            <person name="Williams K.H."/>
            <person name="Banfield J.F."/>
        </authorList>
    </citation>
    <scope>NUCLEOTIDE SEQUENCE [LARGE SCALE GENOMIC DNA]</scope>
</reference>
<dbReference type="InterPro" id="IPR052354">
    <property type="entry name" value="Cell_Wall_Dynamics_Protein"/>
</dbReference>
<evidence type="ECO:0000313" key="3">
    <source>
        <dbReference type="Proteomes" id="UP000034531"/>
    </source>
</evidence>
<dbReference type="Gene3D" id="2.30.30.40">
    <property type="entry name" value="SH3 Domains"/>
    <property type="match status" value="1"/>
</dbReference>
<evidence type="ECO:0000259" key="1">
    <source>
        <dbReference type="PROSITE" id="PS51781"/>
    </source>
</evidence>
<organism evidence="2 3">
    <name type="scientific">Candidatus Curtissbacteria bacterium GW2011_GWA1_40_16</name>
    <dbReference type="NCBI Taxonomy" id="1618405"/>
    <lineage>
        <taxon>Bacteria</taxon>
        <taxon>Candidatus Curtissiibacteriota</taxon>
    </lineage>
</organism>
<dbReference type="AlphaFoldDB" id="A0A0G0REU6"/>
<dbReference type="InterPro" id="IPR003646">
    <property type="entry name" value="SH3-like_bac-type"/>
</dbReference>
<dbReference type="SMART" id="SM00287">
    <property type="entry name" value="SH3b"/>
    <property type="match status" value="1"/>
</dbReference>
<gene>
    <name evidence="2" type="ORF">UT84_C0004G0026</name>
</gene>
<dbReference type="EMBL" id="LBYI01000004">
    <property type="protein sequence ID" value="KKR50963.1"/>
    <property type="molecule type" value="Genomic_DNA"/>
</dbReference>
<accession>A0A0G0REU6</accession>
<dbReference type="Pfam" id="PF08239">
    <property type="entry name" value="SH3_3"/>
    <property type="match status" value="1"/>
</dbReference>
<dbReference type="Pfam" id="PF08308">
    <property type="entry name" value="PEGA"/>
    <property type="match status" value="2"/>
</dbReference>
<name>A0A0G0REU6_9BACT</name>
<feature type="domain" description="SH3b" evidence="1">
    <location>
        <begin position="212"/>
        <end position="275"/>
    </location>
</feature>
<comment type="caution">
    <text evidence="2">The sequence shown here is derived from an EMBL/GenBank/DDBJ whole genome shotgun (WGS) entry which is preliminary data.</text>
</comment>
<evidence type="ECO:0000313" key="2">
    <source>
        <dbReference type="EMBL" id="KKR50963.1"/>
    </source>
</evidence>